<evidence type="ECO:0000313" key="7">
    <source>
        <dbReference type="EMBL" id="GAA4686074.1"/>
    </source>
</evidence>
<evidence type="ECO:0000256" key="3">
    <source>
        <dbReference type="ARBA" id="ARBA00022827"/>
    </source>
</evidence>
<name>A0ABP8WCI5_9MICO</name>
<dbReference type="RefSeq" id="WP_345377312.1">
    <property type="nucleotide sequence ID" value="NZ_BAABLM010000012.1"/>
</dbReference>
<evidence type="ECO:0000313" key="8">
    <source>
        <dbReference type="Proteomes" id="UP001501295"/>
    </source>
</evidence>
<dbReference type="PRINTS" id="PR00420">
    <property type="entry name" value="RNGMNOXGNASE"/>
</dbReference>
<evidence type="ECO:0000256" key="2">
    <source>
        <dbReference type="ARBA" id="ARBA00022630"/>
    </source>
</evidence>
<dbReference type="PANTHER" id="PTHR13789">
    <property type="entry name" value="MONOOXYGENASE"/>
    <property type="match status" value="1"/>
</dbReference>
<dbReference type="Pfam" id="PF01494">
    <property type="entry name" value="FAD_binding_3"/>
    <property type="match status" value="1"/>
</dbReference>
<sequence>MHSQVIITGGGIGGIGAALMLGRRGVQVTLLEREPELTEGGFGLQLGPNITRMLKQEGVFDSIAGGMVFPKRLAFRNATTGEFLNFLDCDDMERRYGSRYAVMHRNDLLQALAQGARATGNVTILNSEKVVDFTDHGDHVSVATDTGKTFTGEVLLAADGIHSRVRRQWVGDAVVPTGYVAYRGTLPGDRVSADFDFDDLTLWMGPGLHFIQYGLRDGQELNQVAVFRSPGYLRGDEDWGGPDELAERFAGTFPPVEEGMRGLSMVRGWPMADLEPLDSYTRGRIALLGDAAHATLQYLAQGAGQSLLDGASLARHLSVLGDAPWSPDAVAEAWAGYEADRVELASRVQRTSRFWGEMWHVDTTGAIIVRDQLFRITDQYDYKIVDWLYGPVVDESAPMPLLAATAER</sequence>
<dbReference type="InterPro" id="IPR036188">
    <property type="entry name" value="FAD/NAD-bd_sf"/>
</dbReference>
<dbReference type="SUPFAM" id="SSF54373">
    <property type="entry name" value="FAD-linked reductases, C-terminal domain"/>
    <property type="match status" value="1"/>
</dbReference>
<dbReference type="Proteomes" id="UP001501295">
    <property type="component" value="Unassembled WGS sequence"/>
</dbReference>
<evidence type="ECO:0000256" key="5">
    <source>
        <dbReference type="ARBA" id="ARBA00023033"/>
    </source>
</evidence>
<dbReference type="EMBL" id="BAABLM010000012">
    <property type="protein sequence ID" value="GAA4686074.1"/>
    <property type="molecule type" value="Genomic_DNA"/>
</dbReference>
<keyword evidence="3" id="KW-0274">FAD</keyword>
<comment type="cofactor">
    <cofactor evidence="1">
        <name>FAD</name>
        <dbReference type="ChEBI" id="CHEBI:57692"/>
    </cofactor>
</comment>
<dbReference type="PANTHER" id="PTHR13789:SF318">
    <property type="entry name" value="GERANYLGERANYL DIPHOSPHATE REDUCTASE"/>
    <property type="match status" value="1"/>
</dbReference>
<dbReference type="Gene3D" id="3.50.50.60">
    <property type="entry name" value="FAD/NAD(P)-binding domain"/>
    <property type="match status" value="1"/>
</dbReference>
<dbReference type="SUPFAM" id="SSF51905">
    <property type="entry name" value="FAD/NAD(P)-binding domain"/>
    <property type="match status" value="1"/>
</dbReference>
<keyword evidence="5" id="KW-0503">Monooxygenase</keyword>
<keyword evidence="8" id="KW-1185">Reference proteome</keyword>
<protein>
    <submittedName>
        <fullName evidence="7">3-hydroxybenzoate 6-hydroxylase</fullName>
    </submittedName>
</protein>
<reference evidence="8" key="1">
    <citation type="journal article" date="2019" name="Int. J. Syst. Evol. Microbiol.">
        <title>The Global Catalogue of Microorganisms (GCM) 10K type strain sequencing project: providing services to taxonomists for standard genome sequencing and annotation.</title>
        <authorList>
            <consortium name="The Broad Institute Genomics Platform"/>
            <consortium name="The Broad Institute Genome Sequencing Center for Infectious Disease"/>
            <person name="Wu L."/>
            <person name="Ma J."/>
        </authorList>
    </citation>
    <scope>NUCLEOTIDE SEQUENCE [LARGE SCALE GENOMIC DNA]</scope>
    <source>
        <strain evidence="8">JCM 18956</strain>
    </source>
</reference>
<proteinExistence type="predicted"/>
<comment type="caution">
    <text evidence="7">The sequence shown here is derived from an EMBL/GenBank/DDBJ whole genome shotgun (WGS) entry which is preliminary data.</text>
</comment>
<accession>A0ABP8WCI5</accession>
<gene>
    <name evidence="7" type="ORF">GCM10025780_35810</name>
</gene>
<dbReference type="InterPro" id="IPR050493">
    <property type="entry name" value="FAD-dep_Monooxygenase_BioMet"/>
</dbReference>
<evidence type="ECO:0000256" key="1">
    <source>
        <dbReference type="ARBA" id="ARBA00001974"/>
    </source>
</evidence>
<feature type="domain" description="FAD-binding" evidence="6">
    <location>
        <begin position="3"/>
        <end position="168"/>
    </location>
</feature>
<evidence type="ECO:0000256" key="4">
    <source>
        <dbReference type="ARBA" id="ARBA00023002"/>
    </source>
</evidence>
<keyword evidence="4" id="KW-0560">Oxidoreductase</keyword>
<evidence type="ECO:0000259" key="6">
    <source>
        <dbReference type="Pfam" id="PF01494"/>
    </source>
</evidence>
<keyword evidence="2" id="KW-0285">Flavoprotein</keyword>
<dbReference type="InterPro" id="IPR002938">
    <property type="entry name" value="FAD-bd"/>
</dbReference>
<organism evidence="7 8">
    <name type="scientific">Frondihabitans cladoniiphilus</name>
    <dbReference type="NCBI Taxonomy" id="715785"/>
    <lineage>
        <taxon>Bacteria</taxon>
        <taxon>Bacillati</taxon>
        <taxon>Actinomycetota</taxon>
        <taxon>Actinomycetes</taxon>
        <taxon>Micrococcales</taxon>
        <taxon>Microbacteriaceae</taxon>
        <taxon>Frondihabitans</taxon>
    </lineage>
</organism>